<evidence type="ECO:0000313" key="2">
    <source>
        <dbReference type="Proteomes" id="UP000423396"/>
    </source>
</evidence>
<evidence type="ECO:0000313" key="1">
    <source>
        <dbReference type="EMBL" id="QGR19822.1"/>
    </source>
</evidence>
<dbReference type="KEGG" id="sazo:D1868_07415"/>
<name>A0A650CQ89_9CREN</name>
<protein>
    <submittedName>
        <fullName evidence="1">Uncharacterized protein</fullName>
    </submittedName>
</protein>
<dbReference type="OrthoDB" id="41444at2157"/>
<organism evidence="1 2">
    <name type="scientific">Stygiolobus azoricus</name>
    <dbReference type="NCBI Taxonomy" id="41675"/>
    <lineage>
        <taxon>Archaea</taxon>
        <taxon>Thermoproteota</taxon>
        <taxon>Thermoprotei</taxon>
        <taxon>Sulfolobales</taxon>
        <taxon>Sulfolobaceae</taxon>
        <taxon>Stygiolobus</taxon>
    </lineage>
</organism>
<dbReference type="Gene3D" id="1.20.120.330">
    <property type="entry name" value="Nucleotidyltransferases domain 2"/>
    <property type="match status" value="1"/>
</dbReference>
<dbReference type="InterPro" id="IPR010268">
    <property type="entry name" value="PaREP1"/>
</dbReference>
<dbReference type="EMBL" id="CP045483">
    <property type="protein sequence ID" value="QGR19822.1"/>
    <property type="molecule type" value="Genomic_DNA"/>
</dbReference>
<dbReference type="AlphaFoldDB" id="A0A650CQ89"/>
<accession>A0A650CQ89</accession>
<reference evidence="1 2" key="1">
    <citation type="submission" date="2019-10" db="EMBL/GenBank/DDBJ databases">
        <title>Genome Sequences from Six Type Strain Members of the Archaeal Family Sulfolobaceae: Acidianus ambivalens, Acidianus infernus, Metallosphaera prunae, Stygiolobus azoricus, Sulfolobus metallicus, and Sulfurisphaera ohwakuensis.</title>
        <authorList>
            <person name="Counts J.A."/>
            <person name="Kelly R.M."/>
        </authorList>
    </citation>
    <scope>NUCLEOTIDE SEQUENCE [LARGE SCALE GENOMIC DNA]</scope>
    <source>
        <strain evidence="1 2">FC6</strain>
    </source>
</reference>
<keyword evidence="2" id="KW-1185">Reference proteome</keyword>
<dbReference type="Proteomes" id="UP000423396">
    <property type="component" value="Chromosome"/>
</dbReference>
<proteinExistence type="predicted"/>
<dbReference type="Pfam" id="PF05942">
    <property type="entry name" value="PaREP1"/>
    <property type="match status" value="1"/>
</dbReference>
<dbReference type="GeneID" id="42798889"/>
<gene>
    <name evidence="1" type="ORF">D1868_07415</name>
</gene>
<sequence>MLNLGTLADIYLKEGDEFLNKNDLVQASEKYYKATEKVTKILSNKNNIKVLSEVKNFIDGDQSFYLKRR</sequence>
<dbReference type="RefSeq" id="WP_156006982.1">
    <property type="nucleotide sequence ID" value="NZ_CP045483.1"/>
</dbReference>